<organism evidence="1 2">
    <name type="scientific">Rotaria magnacalcarata</name>
    <dbReference type="NCBI Taxonomy" id="392030"/>
    <lineage>
        <taxon>Eukaryota</taxon>
        <taxon>Metazoa</taxon>
        <taxon>Spiralia</taxon>
        <taxon>Gnathifera</taxon>
        <taxon>Rotifera</taxon>
        <taxon>Eurotatoria</taxon>
        <taxon>Bdelloidea</taxon>
        <taxon>Philodinida</taxon>
        <taxon>Philodinidae</taxon>
        <taxon>Rotaria</taxon>
    </lineage>
</organism>
<dbReference type="AlphaFoldDB" id="A0A815Z9X2"/>
<proteinExistence type="predicted"/>
<dbReference type="Proteomes" id="UP000663855">
    <property type="component" value="Unassembled WGS sequence"/>
</dbReference>
<evidence type="ECO:0000313" key="1">
    <source>
        <dbReference type="EMBL" id="CAF1582077.1"/>
    </source>
</evidence>
<evidence type="ECO:0000313" key="2">
    <source>
        <dbReference type="Proteomes" id="UP000663855"/>
    </source>
</evidence>
<name>A0A815Z9X2_9BILA</name>
<accession>A0A815Z9X2</accession>
<protein>
    <submittedName>
        <fullName evidence="1">Uncharacterized protein</fullName>
    </submittedName>
</protein>
<dbReference type="EMBL" id="CAJNOV010015970">
    <property type="protein sequence ID" value="CAF1582077.1"/>
    <property type="molecule type" value="Genomic_DNA"/>
</dbReference>
<feature type="non-terminal residue" evidence="1">
    <location>
        <position position="1"/>
    </location>
</feature>
<gene>
    <name evidence="1" type="ORF">CJN711_LOCUS33080</name>
</gene>
<reference evidence="1" key="1">
    <citation type="submission" date="2021-02" db="EMBL/GenBank/DDBJ databases">
        <authorList>
            <person name="Nowell W R."/>
        </authorList>
    </citation>
    <scope>NUCLEOTIDE SEQUENCE</scope>
</reference>
<comment type="caution">
    <text evidence="1">The sequence shown here is derived from an EMBL/GenBank/DDBJ whole genome shotgun (WGS) entry which is preliminary data.</text>
</comment>
<sequence>MIGTYGFTKLTTREIINELLTYSNAGQIIQEVFGSLRTVLSLNGQ</sequence>